<dbReference type="AlphaFoldDB" id="A0A4Q7VNC6"/>
<dbReference type="OrthoDB" id="9790266at2"/>
<dbReference type="EMBL" id="SHKP01000006">
    <property type="protein sequence ID" value="RZT97860.1"/>
    <property type="molecule type" value="Genomic_DNA"/>
</dbReference>
<proteinExistence type="inferred from homology"/>
<dbReference type="GO" id="GO:0016020">
    <property type="term" value="C:membrane"/>
    <property type="evidence" value="ECO:0007669"/>
    <property type="project" value="TreeGrafter"/>
</dbReference>
<dbReference type="PANTHER" id="PTHR44196:SF1">
    <property type="entry name" value="DEHYDROGENASE_REDUCTASE SDR FAMILY MEMBER 7B"/>
    <property type="match status" value="1"/>
</dbReference>
<dbReference type="Gene3D" id="3.40.50.720">
    <property type="entry name" value="NAD(P)-binding Rossmann-like Domain"/>
    <property type="match status" value="1"/>
</dbReference>
<dbReference type="Proteomes" id="UP000293671">
    <property type="component" value="Unassembled WGS sequence"/>
</dbReference>
<keyword evidence="7" id="KW-1185">Reference proteome</keyword>
<dbReference type="NCBIfam" id="NF006565">
    <property type="entry name" value="PRK09072.1"/>
    <property type="match status" value="1"/>
</dbReference>
<dbReference type="SMART" id="SM00822">
    <property type="entry name" value="PKS_KR"/>
    <property type="match status" value="1"/>
</dbReference>
<protein>
    <submittedName>
        <fullName evidence="6">Short-subunit dehydrogenase</fullName>
    </submittedName>
</protein>
<comment type="caution">
    <text evidence="6">The sequence shown here is derived from an EMBL/GenBank/DDBJ whole genome shotgun (WGS) entry which is preliminary data.</text>
</comment>
<dbReference type="PANTHER" id="PTHR44196">
    <property type="entry name" value="DEHYDROGENASE/REDUCTASE SDR FAMILY MEMBER 7B"/>
    <property type="match status" value="1"/>
</dbReference>
<evidence type="ECO:0000256" key="3">
    <source>
        <dbReference type="RuleBase" id="RU000363"/>
    </source>
</evidence>
<dbReference type="GO" id="GO:0016491">
    <property type="term" value="F:oxidoreductase activity"/>
    <property type="evidence" value="ECO:0007669"/>
    <property type="project" value="UniProtKB-KW"/>
</dbReference>
<evidence type="ECO:0000256" key="2">
    <source>
        <dbReference type="ARBA" id="ARBA00023002"/>
    </source>
</evidence>
<feature type="domain" description="Ketoreductase" evidence="5">
    <location>
        <begin position="6"/>
        <end position="187"/>
    </location>
</feature>
<evidence type="ECO:0000259" key="5">
    <source>
        <dbReference type="SMART" id="SM00822"/>
    </source>
</evidence>
<dbReference type="SUPFAM" id="SSF51735">
    <property type="entry name" value="NAD(P)-binding Rossmann-fold domains"/>
    <property type="match status" value="1"/>
</dbReference>
<dbReference type="InterPro" id="IPR002347">
    <property type="entry name" value="SDR_fam"/>
</dbReference>
<name>A0A4Q7VNC6_9BURK</name>
<evidence type="ECO:0000313" key="7">
    <source>
        <dbReference type="Proteomes" id="UP000293671"/>
    </source>
</evidence>
<gene>
    <name evidence="6" type="ORF">EV670_2260</name>
</gene>
<dbReference type="RefSeq" id="WP_130432090.1">
    <property type="nucleotide sequence ID" value="NZ_SHKP01000006.1"/>
</dbReference>
<evidence type="ECO:0000313" key="6">
    <source>
        <dbReference type="EMBL" id="RZT97860.1"/>
    </source>
</evidence>
<comment type="similarity">
    <text evidence="1 3">Belongs to the short-chain dehydrogenases/reductases (SDR) family.</text>
</comment>
<evidence type="ECO:0000256" key="1">
    <source>
        <dbReference type="ARBA" id="ARBA00006484"/>
    </source>
</evidence>
<feature type="region of interest" description="Disordered" evidence="4">
    <location>
        <begin position="258"/>
        <end position="282"/>
    </location>
</feature>
<keyword evidence="2" id="KW-0560">Oxidoreductase</keyword>
<evidence type="ECO:0000256" key="4">
    <source>
        <dbReference type="SAM" id="MobiDB-lite"/>
    </source>
</evidence>
<organism evidence="6 7">
    <name type="scientific">Rivibacter subsaxonicus</name>
    <dbReference type="NCBI Taxonomy" id="457575"/>
    <lineage>
        <taxon>Bacteria</taxon>
        <taxon>Pseudomonadati</taxon>
        <taxon>Pseudomonadota</taxon>
        <taxon>Betaproteobacteria</taxon>
        <taxon>Burkholderiales</taxon>
        <taxon>Rivibacter</taxon>
    </lineage>
</organism>
<dbReference type="InterPro" id="IPR036291">
    <property type="entry name" value="NAD(P)-bd_dom_sf"/>
</dbReference>
<reference evidence="6 7" key="1">
    <citation type="submission" date="2019-02" db="EMBL/GenBank/DDBJ databases">
        <title>Genomic Encyclopedia of Type Strains, Phase IV (KMG-IV): sequencing the most valuable type-strain genomes for metagenomic binning, comparative biology and taxonomic classification.</title>
        <authorList>
            <person name="Goeker M."/>
        </authorList>
    </citation>
    <scope>NUCLEOTIDE SEQUENCE [LARGE SCALE GENOMIC DNA]</scope>
    <source>
        <strain evidence="6 7">DSM 19570</strain>
    </source>
</reference>
<dbReference type="PROSITE" id="PS00061">
    <property type="entry name" value="ADH_SHORT"/>
    <property type="match status" value="1"/>
</dbReference>
<dbReference type="PRINTS" id="PR00081">
    <property type="entry name" value="GDHRDH"/>
</dbReference>
<dbReference type="InterPro" id="IPR057326">
    <property type="entry name" value="KR_dom"/>
</dbReference>
<dbReference type="Pfam" id="PF00106">
    <property type="entry name" value="adh_short"/>
    <property type="match status" value="1"/>
</dbReference>
<dbReference type="InterPro" id="IPR020904">
    <property type="entry name" value="Sc_DH/Rdtase_CS"/>
</dbReference>
<sequence>MKAAQARVLLTGAGGGIGQAMAAALVQAGAAVMLVGRSGERLAAQAAALRLRAGARSPELACVTADLLAGDDLARLGRAAADWDCNVVIHNAGVPSFGRLQSLDADAVARVLDTNLRAPILLTQALLPHLLRRPRAQVICVGSALGRIGLPGFSVYSASKFGLRGFAEALRRELADSAVRVQYLGPRSTRTGFNSAELDAYNLLTGTATDAPETVAAALLRLLEDEVAERFIGMPEAAAVRLNGLAPTLLDGGFDKHRRHLPPIDERADDAAPNTALQGART</sequence>
<accession>A0A4Q7VNC6</accession>
<dbReference type="PRINTS" id="PR00080">
    <property type="entry name" value="SDRFAMILY"/>
</dbReference>